<organism evidence="3 4">
    <name type="scientific">Trypanosoma theileri</name>
    <dbReference type="NCBI Taxonomy" id="67003"/>
    <lineage>
        <taxon>Eukaryota</taxon>
        <taxon>Discoba</taxon>
        <taxon>Euglenozoa</taxon>
        <taxon>Kinetoplastea</taxon>
        <taxon>Metakinetoplastina</taxon>
        <taxon>Trypanosomatida</taxon>
        <taxon>Trypanosomatidae</taxon>
        <taxon>Trypanosoma</taxon>
    </lineage>
</organism>
<dbReference type="OrthoDB" id="4062651at2759"/>
<dbReference type="GeneID" id="39981681"/>
<feature type="compositionally biased region" description="Low complexity" evidence="1">
    <location>
        <begin position="284"/>
        <end position="296"/>
    </location>
</feature>
<feature type="compositionally biased region" description="Polar residues" evidence="1">
    <location>
        <begin position="395"/>
        <end position="404"/>
    </location>
</feature>
<dbReference type="RefSeq" id="XP_028886447.1">
    <property type="nucleotide sequence ID" value="XM_029021901.1"/>
</dbReference>
<dbReference type="SUPFAM" id="SSF56112">
    <property type="entry name" value="Protein kinase-like (PK-like)"/>
    <property type="match status" value="1"/>
</dbReference>
<dbReference type="GO" id="GO:0005737">
    <property type="term" value="C:cytoplasm"/>
    <property type="evidence" value="ECO:0007669"/>
    <property type="project" value="TreeGrafter"/>
</dbReference>
<dbReference type="InterPro" id="IPR000719">
    <property type="entry name" value="Prot_kinase_dom"/>
</dbReference>
<dbReference type="Pfam" id="PF00069">
    <property type="entry name" value="Pkinase"/>
    <property type="match status" value="1"/>
</dbReference>
<accession>A0A1X0P6D3</accession>
<reference evidence="3 4" key="1">
    <citation type="submission" date="2017-03" db="EMBL/GenBank/DDBJ databases">
        <title>An alternative strategy for trypanosome survival in the mammalian bloodstream revealed through genome and transcriptome analysis of the ubiquitous bovine parasite Trypanosoma (Megatrypanum) theileri.</title>
        <authorList>
            <person name="Kelly S."/>
            <person name="Ivens A."/>
            <person name="Mott A."/>
            <person name="O'Neill E."/>
            <person name="Emms D."/>
            <person name="Macleod O."/>
            <person name="Voorheis P."/>
            <person name="Matthews J."/>
            <person name="Matthews K."/>
            <person name="Carrington M."/>
        </authorList>
    </citation>
    <scope>NUCLEOTIDE SEQUENCE [LARGE SCALE GENOMIC DNA]</scope>
    <source>
        <strain evidence="3">Edinburgh</strain>
    </source>
</reference>
<dbReference type="EMBL" id="NBCO01000003">
    <property type="protein sequence ID" value="ORC92381.1"/>
    <property type="molecule type" value="Genomic_DNA"/>
</dbReference>
<comment type="caution">
    <text evidence="3">The sequence shown here is derived from an EMBL/GenBank/DDBJ whole genome shotgun (WGS) entry which is preliminary data.</text>
</comment>
<dbReference type="PANTHER" id="PTHR44167:SF24">
    <property type="entry name" value="SERINE_THREONINE-PROTEIN KINASE CHK2"/>
    <property type="match status" value="1"/>
</dbReference>
<feature type="region of interest" description="Disordered" evidence="1">
    <location>
        <begin position="697"/>
        <end position="717"/>
    </location>
</feature>
<feature type="region of interest" description="Disordered" evidence="1">
    <location>
        <begin position="264"/>
        <end position="300"/>
    </location>
</feature>
<dbReference type="Gene3D" id="3.30.200.20">
    <property type="entry name" value="Phosphorylase Kinase, domain 1"/>
    <property type="match status" value="1"/>
</dbReference>
<dbReference type="PROSITE" id="PS50011">
    <property type="entry name" value="PROTEIN_KINASE_DOM"/>
    <property type="match status" value="1"/>
</dbReference>
<keyword evidence="4" id="KW-1185">Reference proteome</keyword>
<evidence type="ECO:0000313" key="3">
    <source>
        <dbReference type="EMBL" id="ORC92381.1"/>
    </source>
</evidence>
<dbReference type="InterPro" id="IPR011009">
    <property type="entry name" value="Kinase-like_dom_sf"/>
</dbReference>
<gene>
    <name evidence="3" type="ORF">TM35_000031340</name>
</gene>
<protein>
    <recommendedName>
        <fullName evidence="2">Protein kinase domain-containing protein</fullName>
    </recommendedName>
</protein>
<dbReference type="PANTHER" id="PTHR44167">
    <property type="entry name" value="OVARIAN-SPECIFIC SERINE/THREONINE-PROTEIN KINASE LOK-RELATED"/>
    <property type="match status" value="1"/>
</dbReference>
<feature type="compositionally biased region" description="Polar residues" evidence="1">
    <location>
        <begin position="268"/>
        <end position="283"/>
    </location>
</feature>
<dbReference type="Proteomes" id="UP000192257">
    <property type="component" value="Unassembled WGS sequence"/>
</dbReference>
<feature type="domain" description="Protein kinase" evidence="2">
    <location>
        <begin position="37"/>
        <end position="755"/>
    </location>
</feature>
<evidence type="ECO:0000256" key="1">
    <source>
        <dbReference type="SAM" id="MobiDB-lite"/>
    </source>
</evidence>
<sequence length="877" mass="97236">MFCKPFSGDPTAGGTFSLSFSPYAAESSSDTISALLPQGTSFIGSGAFGTVRVGWLQERKRQRPCSDEHTSEEIIILGTCAAVAVKRVVVPDAWNPRSLHRSISHRQELLLRELQVMECIRTHPHPNIVQCWGFLFGEKKEKKKFTEQQSLTGETITDVEKEYTSGMILTTLEKERKRLESSGKKETSNENMVEVNNDMVDIHILNSALYVDLCLSLCSSGSLVDYIHRKVNEAIRVSTQLDPSEPSTQFVDSDTAVTDKISTMHGLTGSTSEGDTVKGSGNPSSSSVDVGHSSKSNTNTLPQLFQNVENAEMQSETRPTTTTETISAELVVRERDIVAITYALTNALRHTHETLRTLHRDVKPANVLICSGVGKTPVYTLQPLSRVTQTSLVGSKPLTDTASAPKQEKPAVSGPMLHTEEDSVEFALFSNCPESVKHKNNNNTSTQEGANTENISTTAGEDIPETPATLVVPLEAGGQRLQCTGYSSRGMMIEYMPQAEAWRIQLADFGVATGVGKLTGETRCGTFPFMAPEVAGDGCSGVNGYSTAADVYSLGVTLQHIVVHLVLENGDVRRVSQRRMQALGALWIDEDDKENNIKTETDTDIDRRESRSHFVVPNAWRCARELDNELFIRTPPLVDQTVRMDNHDKNDHRNTFAIPRSWRCCDELLEQRYVRHKSTSDVSDNNTAVHHDYLLASLPQDSNDGEANEQKERRKSRCKSCGKLHRNFIELLNAMTATQPSQRPPLSTVLQSAAIIDQGSFVRNTTRGRAGKCDSTVVTADSTGSGINANRFLRARQRAQEKERERNRITASMATFHFDMTNPNSQQQRQGKEEEEQQQQQESKDAEGDAASTVLLWRPPSLRFLRASRERLENRSD</sequence>
<dbReference type="AlphaFoldDB" id="A0A1X0P6D3"/>
<feature type="region of interest" description="Disordered" evidence="1">
    <location>
        <begin position="395"/>
        <end position="414"/>
    </location>
</feature>
<dbReference type="GO" id="GO:0044773">
    <property type="term" value="P:mitotic DNA damage checkpoint signaling"/>
    <property type="evidence" value="ECO:0007669"/>
    <property type="project" value="TreeGrafter"/>
</dbReference>
<evidence type="ECO:0000313" key="4">
    <source>
        <dbReference type="Proteomes" id="UP000192257"/>
    </source>
</evidence>
<dbReference type="SMART" id="SM00220">
    <property type="entry name" value="S_TKc"/>
    <property type="match status" value="1"/>
</dbReference>
<dbReference type="Gene3D" id="1.10.510.10">
    <property type="entry name" value="Transferase(Phosphotransferase) domain 1"/>
    <property type="match status" value="1"/>
</dbReference>
<dbReference type="STRING" id="67003.A0A1X0P6D3"/>
<dbReference type="GO" id="GO:0005634">
    <property type="term" value="C:nucleus"/>
    <property type="evidence" value="ECO:0007669"/>
    <property type="project" value="TreeGrafter"/>
</dbReference>
<proteinExistence type="predicted"/>
<name>A0A1X0P6D3_9TRYP</name>
<feature type="region of interest" description="Disordered" evidence="1">
    <location>
        <begin position="814"/>
        <end position="855"/>
    </location>
</feature>
<dbReference type="GO" id="GO:0004674">
    <property type="term" value="F:protein serine/threonine kinase activity"/>
    <property type="evidence" value="ECO:0007669"/>
    <property type="project" value="TreeGrafter"/>
</dbReference>
<dbReference type="GO" id="GO:0005524">
    <property type="term" value="F:ATP binding"/>
    <property type="evidence" value="ECO:0007669"/>
    <property type="project" value="InterPro"/>
</dbReference>
<dbReference type="VEuPathDB" id="TriTrypDB:TM35_000031340"/>
<evidence type="ECO:0000259" key="2">
    <source>
        <dbReference type="PROSITE" id="PS50011"/>
    </source>
</evidence>